<protein>
    <submittedName>
        <fullName evidence="1">Uncharacterized protein</fullName>
    </submittedName>
</protein>
<sequence length="57" mass="6902">MYFLLLQQLEQQLLCNLFLLQIQQHHSHWQAIKFLKLEKKRLVDPQIVTTKDQQAIT</sequence>
<evidence type="ECO:0000313" key="2">
    <source>
        <dbReference type="Proteomes" id="UP001497535"/>
    </source>
</evidence>
<proteinExistence type="predicted"/>
<dbReference type="Proteomes" id="UP001497535">
    <property type="component" value="Unassembled WGS sequence"/>
</dbReference>
<comment type="caution">
    <text evidence="1">The sequence shown here is derived from an EMBL/GenBank/DDBJ whole genome shotgun (WGS) entry which is preliminary data.</text>
</comment>
<reference evidence="1" key="1">
    <citation type="submission" date="2023-11" db="EMBL/GenBank/DDBJ databases">
        <authorList>
            <person name="Poullet M."/>
        </authorList>
    </citation>
    <scope>NUCLEOTIDE SEQUENCE</scope>
    <source>
        <strain evidence="1">E1834</strain>
    </source>
</reference>
<keyword evidence="2" id="KW-1185">Reference proteome</keyword>
<accession>A0ACB0ZLA0</accession>
<gene>
    <name evidence="1" type="ORF">MENTE1834_LOCUS26258</name>
</gene>
<organism evidence="1 2">
    <name type="scientific">Meloidogyne enterolobii</name>
    <name type="common">Root-knot nematode worm</name>
    <name type="synonym">Meloidogyne mayaguensis</name>
    <dbReference type="NCBI Taxonomy" id="390850"/>
    <lineage>
        <taxon>Eukaryota</taxon>
        <taxon>Metazoa</taxon>
        <taxon>Ecdysozoa</taxon>
        <taxon>Nematoda</taxon>
        <taxon>Chromadorea</taxon>
        <taxon>Rhabditida</taxon>
        <taxon>Tylenchina</taxon>
        <taxon>Tylenchomorpha</taxon>
        <taxon>Tylenchoidea</taxon>
        <taxon>Meloidogynidae</taxon>
        <taxon>Meloidogyninae</taxon>
        <taxon>Meloidogyne</taxon>
    </lineage>
</organism>
<evidence type="ECO:0000313" key="1">
    <source>
        <dbReference type="EMBL" id="CAK5079162.1"/>
    </source>
</evidence>
<dbReference type="EMBL" id="CAVMJV010000037">
    <property type="protein sequence ID" value="CAK5079162.1"/>
    <property type="molecule type" value="Genomic_DNA"/>
</dbReference>
<name>A0ACB0ZLA0_MELEN</name>